<dbReference type="OrthoDB" id="193469at2"/>
<dbReference type="InParanoid" id="A0A146G9E1"/>
<dbReference type="Proteomes" id="UP000076023">
    <property type="component" value="Unassembled WGS sequence"/>
</dbReference>
<dbReference type="EMBL" id="BDCO01000002">
    <property type="protein sequence ID" value="GAT33892.1"/>
    <property type="molecule type" value="Genomic_DNA"/>
</dbReference>
<dbReference type="SUPFAM" id="SSF52833">
    <property type="entry name" value="Thioredoxin-like"/>
    <property type="match status" value="1"/>
</dbReference>
<feature type="chain" id="PRO_5007524605" description="AhpC/TSA family protein" evidence="1">
    <location>
        <begin position="21"/>
        <end position="159"/>
    </location>
</feature>
<name>A0A146G9E1_TERSA</name>
<dbReference type="STRING" id="690879.TSACC_22313"/>
<gene>
    <name evidence="2" type="ORF">TSACC_22313</name>
</gene>
<accession>A0A146G9E1</accession>
<evidence type="ECO:0000313" key="3">
    <source>
        <dbReference type="Proteomes" id="UP000076023"/>
    </source>
</evidence>
<dbReference type="AlphaFoldDB" id="A0A146G9E1"/>
<evidence type="ECO:0008006" key="4">
    <source>
        <dbReference type="Google" id="ProtNLM"/>
    </source>
</evidence>
<keyword evidence="1" id="KW-0732">Signal</keyword>
<dbReference type="Gene3D" id="3.40.30.10">
    <property type="entry name" value="Glutaredoxin"/>
    <property type="match status" value="1"/>
</dbReference>
<protein>
    <recommendedName>
        <fullName evidence="4">AhpC/TSA family protein</fullName>
    </recommendedName>
</protein>
<comment type="caution">
    <text evidence="2">The sequence shown here is derived from an EMBL/GenBank/DDBJ whole genome shotgun (WGS) entry which is preliminary data.</text>
</comment>
<dbReference type="InterPro" id="IPR036249">
    <property type="entry name" value="Thioredoxin-like_sf"/>
</dbReference>
<evidence type="ECO:0000313" key="2">
    <source>
        <dbReference type="EMBL" id="GAT33892.1"/>
    </source>
</evidence>
<dbReference type="RefSeq" id="WP_075079572.1">
    <property type="nucleotide sequence ID" value="NZ_BDCO01000002.1"/>
</dbReference>
<sequence>MKRVLLALAALAVLAAPVSAEVVRPAPLIQWIDSAGKPQSTAAFKGQPIVIIIAPTPRSWAFRSQVGQLQKMYQRFAAEKIICVAAFTQEPGLIRSNIPFAVASDGPRAGYDFQAGPRITVAVIGRDGNLDYVGNKVVPAQRIFDIVRNSYDVQQAMRR</sequence>
<reference evidence="3" key="1">
    <citation type="journal article" date="2017" name="Genome Announc.">
        <title>Draft Genome Sequence of Terrimicrobium sacchariphilum NM-5T, a Facultative Anaerobic Soil Bacterium of the Class Spartobacteria.</title>
        <authorList>
            <person name="Qiu Y.L."/>
            <person name="Tourlousse D.M."/>
            <person name="Matsuura N."/>
            <person name="Ohashi A."/>
            <person name="Sekiguchi Y."/>
        </authorList>
    </citation>
    <scope>NUCLEOTIDE SEQUENCE [LARGE SCALE GENOMIC DNA]</scope>
    <source>
        <strain evidence="3">NM-5</strain>
    </source>
</reference>
<organism evidence="2 3">
    <name type="scientific">Terrimicrobium sacchariphilum</name>
    <dbReference type="NCBI Taxonomy" id="690879"/>
    <lineage>
        <taxon>Bacteria</taxon>
        <taxon>Pseudomonadati</taxon>
        <taxon>Verrucomicrobiota</taxon>
        <taxon>Terrimicrobiia</taxon>
        <taxon>Terrimicrobiales</taxon>
        <taxon>Terrimicrobiaceae</taxon>
        <taxon>Terrimicrobium</taxon>
    </lineage>
</organism>
<feature type="signal peptide" evidence="1">
    <location>
        <begin position="1"/>
        <end position="20"/>
    </location>
</feature>
<evidence type="ECO:0000256" key="1">
    <source>
        <dbReference type="SAM" id="SignalP"/>
    </source>
</evidence>
<proteinExistence type="predicted"/>
<keyword evidence="3" id="KW-1185">Reference proteome</keyword>